<dbReference type="AlphaFoldDB" id="A0AAV9H294"/>
<sequence>MAAPTKYDYTPLDTSLECIRLIKVHNDPQSDTVNGQIQTFPLAQCPPYVALSYTWGDPNGPVQAIHVDGKRLNIRRNLWSFLRTFNHDDAVLLFWIDAICIDQSSHTERNHQVNLMRIIFTQATRVVAWLGEADSRSDLAIDYIASGAESGYDLSSPVLHLAVEDLLEREYWSRVWIVQEVMLARDIVFLCGPRKFTRDQINRVRRDAKSGGVQEDTESVRRPAEDENTNDSLSRLFLPIRDTPGWRILAQRFTFDTLPQHERQLPLLKLLDLFGKQQSTDVKDRVYGLLGLATEESVRVDYGSSVEDIYVDVLRTVLESSEPPNFNDLIHIENMLHRALRLRRDLRTRDQHSQCPGKLDIRLLISDLRQRVEALKMSPLPSISHLASTYYAQNRPDKVLELYGDTLGEFHHATLETMESVASIYHRQGRLRDAEELWVRFLKVRKEALRGGDPSSLKIFESLKSAYYESGRGRESFLLTRKLLGEEHADTIRALETLKSRYDEPGTQSHELFHTLRELLGEEHPETIRALETMESRYDESRRQFYMSLQMLKNSRRCEALNLPEAPSLPLFGSGEEPGLLGGDRRAILDLLISDQSVAAKVYELIDASRALESAYRQSGRHRELFWLLHEIFGREYPGTVRALEQWSLRPDDDDYRDLFLQTRDIFGKTHHRTHDALRQWSERPGDEDYESLFIFMRNIWGESHPHTIRAEQEWSSRRVNPA</sequence>
<evidence type="ECO:0000256" key="1">
    <source>
        <dbReference type="SAM" id="MobiDB-lite"/>
    </source>
</evidence>
<dbReference type="Pfam" id="PF13374">
    <property type="entry name" value="TPR_10"/>
    <property type="match status" value="1"/>
</dbReference>
<dbReference type="SUPFAM" id="SSF48452">
    <property type="entry name" value="TPR-like"/>
    <property type="match status" value="1"/>
</dbReference>
<proteinExistence type="predicted"/>
<evidence type="ECO:0000259" key="2">
    <source>
        <dbReference type="Pfam" id="PF06985"/>
    </source>
</evidence>
<reference evidence="3" key="2">
    <citation type="submission" date="2023-05" db="EMBL/GenBank/DDBJ databases">
        <authorList>
            <consortium name="Lawrence Berkeley National Laboratory"/>
            <person name="Steindorff A."/>
            <person name="Hensen N."/>
            <person name="Bonometti L."/>
            <person name="Westerberg I."/>
            <person name="Brannstrom I.O."/>
            <person name="Guillou S."/>
            <person name="Cros-Aarteil S."/>
            <person name="Calhoun S."/>
            <person name="Haridas S."/>
            <person name="Kuo A."/>
            <person name="Mondo S."/>
            <person name="Pangilinan J."/>
            <person name="Riley R."/>
            <person name="Labutti K."/>
            <person name="Andreopoulos B."/>
            <person name="Lipzen A."/>
            <person name="Chen C."/>
            <person name="Yanf M."/>
            <person name="Daum C."/>
            <person name="Ng V."/>
            <person name="Clum A."/>
            <person name="Ohm R."/>
            <person name="Martin F."/>
            <person name="Silar P."/>
            <person name="Natvig D."/>
            <person name="Lalanne C."/>
            <person name="Gautier V."/>
            <person name="Ament-Velasquez S.L."/>
            <person name="Kruys A."/>
            <person name="Hutchinson M.I."/>
            <person name="Powell A.J."/>
            <person name="Barry K."/>
            <person name="Miller A.N."/>
            <person name="Grigoriev I.V."/>
            <person name="Debuchy R."/>
            <person name="Gladieux P."/>
            <person name="Thoren M.H."/>
            <person name="Johannesson H."/>
        </authorList>
    </citation>
    <scope>NUCLEOTIDE SEQUENCE</scope>
    <source>
        <strain evidence="3">PSN243</strain>
    </source>
</reference>
<dbReference type="Proteomes" id="UP001321760">
    <property type="component" value="Unassembled WGS sequence"/>
</dbReference>
<dbReference type="EMBL" id="MU865917">
    <property type="protein sequence ID" value="KAK4454482.1"/>
    <property type="molecule type" value="Genomic_DNA"/>
</dbReference>
<keyword evidence="4" id="KW-1185">Reference proteome</keyword>
<feature type="domain" description="Heterokaryon incompatibility" evidence="2">
    <location>
        <begin position="48"/>
        <end position="180"/>
    </location>
</feature>
<name>A0AAV9H294_9PEZI</name>
<feature type="region of interest" description="Disordered" evidence="1">
    <location>
        <begin position="207"/>
        <end position="227"/>
    </location>
</feature>
<reference evidence="3" key="1">
    <citation type="journal article" date="2023" name="Mol. Phylogenet. Evol.">
        <title>Genome-scale phylogeny and comparative genomics of the fungal order Sordariales.</title>
        <authorList>
            <person name="Hensen N."/>
            <person name="Bonometti L."/>
            <person name="Westerberg I."/>
            <person name="Brannstrom I.O."/>
            <person name="Guillou S."/>
            <person name="Cros-Aarteil S."/>
            <person name="Calhoun S."/>
            <person name="Haridas S."/>
            <person name="Kuo A."/>
            <person name="Mondo S."/>
            <person name="Pangilinan J."/>
            <person name="Riley R."/>
            <person name="LaButti K."/>
            <person name="Andreopoulos B."/>
            <person name="Lipzen A."/>
            <person name="Chen C."/>
            <person name="Yan M."/>
            <person name="Daum C."/>
            <person name="Ng V."/>
            <person name="Clum A."/>
            <person name="Steindorff A."/>
            <person name="Ohm R.A."/>
            <person name="Martin F."/>
            <person name="Silar P."/>
            <person name="Natvig D.O."/>
            <person name="Lalanne C."/>
            <person name="Gautier V."/>
            <person name="Ament-Velasquez S.L."/>
            <person name="Kruys A."/>
            <person name="Hutchinson M.I."/>
            <person name="Powell A.J."/>
            <person name="Barry K."/>
            <person name="Miller A.N."/>
            <person name="Grigoriev I.V."/>
            <person name="Debuchy R."/>
            <person name="Gladieux P."/>
            <person name="Hiltunen Thoren M."/>
            <person name="Johannesson H."/>
        </authorList>
    </citation>
    <scope>NUCLEOTIDE SEQUENCE</scope>
    <source>
        <strain evidence="3">PSN243</strain>
    </source>
</reference>
<gene>
    <name evidence="3" type="ORF">QBC34DRAFT_160201</name>
</gene>
<comment type="caution">
    <text evidence="3">The sequence shown here is derived from an EMBL/GenBank/DDBJ whole genome shotgun (WGS) entry which is preliminary data.</text>
</comment>
<protein>
    <submittedName>
        <fullName evidence="3">Heterokaryon incompatibility protein-domain-containing protein</fullName>
    </submittedName>
</protein>
<dbReference type="InterPro" id="IPR011990">
    <property type="entry name" value="TPR-like_helical_dom_sf"/>
</dbReference>
<dbReference type="Gene3D" id="1.25.40.10">
    <property type="entry name" value="Tetratricopeptide repeat domain"/>
    <property type="match status" value="1"/>
</dbReference>
<dbReference type="PANTHER" id="PTHR24148:SF73">
    <property type="entry name" value="HET DOMAIN PROTEIN (AFU_ORTHOLOGUE AFUA_8G01020)"/>
    <property type="match status" value="1"/>
</dbReference>
<dbReference type="InterPro" id="IPR052895">
    <property type="entry name" value="HetReg/Transcr_Mod"/>
</dbReference>
<accession>A0AAV9H294</accession>
<evidence type="ECO:0000313" key="4">
    <source>
        <dbReference type="Proteomes" id="UP001321760"/>
    </source>
</evidence>
<organism evidence="3 4">
    <name type="scientific">Podospora aff. communis PSN243</name>
    <dbReference type="NCBI Taxonomy" id="3040156"/>
    <lineage>
        <taxon>Eukaryota</taxon>
        <taxon>Fungi</taxon>
        <taxon>Dikarya</taxon>
        <taxon>Ascomycota</taxon>
        <taxon>Pezizomycotina</taxon>
        <taxon>Sordariomycetes</taxon>
        <taxon>Sordariomycetidae</taxon>
        <taxon>Sordariales</taxon>
        <taxon>Podosporaceae</taxon>
        <taxon>Podospora</taxon>
    </lineage>
</organism>
<dbReference type="InterPro" id="IPR010730">
    <property type="entry name" value="HET"/>
</dbReference>
<evidence type="ECO:0000313" key="3">
    <source>
        <dbReference type="EMBL" id="KAK4454482.1"/>
    </source>
</evidence>
<dbReference type="PANTHER" id="PTHR24148">
    <property type="entry name" value="ANKYRIN REPEAT DOMAIN-CONTAINING PROTEIN 39 HOMOLOG-RELATED"/>
    <property type="match status" value="1"/>
</dbReference>
<dbReference type="Pfam" id="PF06985">
    <property type="entry name" value="HET"/>
    <property type="match status" value="1"/>
</dbReference>